<keyword evidence="2" id="KW-1185">Reference proteome</keyword>
<accession>A0A1E3PUF1</accession>
<reference evidence="1 2" key="1">
    <citation type="journal article" date="2016" name="Proc. Natl. Acad. Sci. U.S.A.">
        <title>Comparative genomics of biotechnologically important yeasts.</title>
        <authorList>
            <person name="Riley R."/>
            <person name="Haridas S."/>
            <person name="Wolfe K.H."/>
            <person name="Lopes M.R."/>
            <person name="Hittinger C.T."/>
            <person name="Goeker M."/>
            <person name="Salamov A.A."/>
            <person name="Wisecaver J.H."/>
            <person name="Long T.M."/>
            <person name="Calvey C.H."/>
            <person name="Aerts A.L."/>
            <person name="Barry K.W."/>
            <person name="Choi C."/>
            <person name="Clum A."/>
            <person name="Coughlan A.Y."/>
            <person name="Deshpande S."/>
            <person name="Douglass A.P."/>
            <person name="Hanson S.J."/>
            <person name="Klenk H.-P."/>
            <person name="LaButti K.M."/>
            <person name="Lapidus A."/>
            <person name="Lindquist E.A."/>
            <person name="Lipzen A.M."/>
            <person name="Meier-Kolthoff J.P."/>
            <person name="Ohm R.A."/>
            <person name="Otillar R.P."/>
            <person name="Pangilinan J.L."/>
            <person name="Peng Y."/>
            <person name="Rokas A."/>
            <person name="Rosa C.A."/>
            <person name="Scheuner C."/>
            <person name="Sibirny A.A."/>
            <person name="Slot J.C."/>
            <person name="Stielow J.B."/>
            <person name="Sun H."/>
            <person name="Kurtzman C.P."/>
            <person name="Blackwell M."/>
            <person name="Grigoriev I.V."/>
            <person name="Jeffries T.W."/>
        </authorList>
    </citation>
    <scope>NUCLEOTIDE SEQUENCE [LARGE SCALE GENOMIC DNA]</scope>
    <source>
        <strain evidence="1 2">NRRL Y-11557</strain>
    </source>
</reference>
<sequence length="170" mass="18557">MGDIGDFWRDVNAHRKEERANASQSRCWDWMIVSGDCHYARDRSCFKVYRPVSGTAGGARVVGIGTVELPVKSSPTGSGTHVLVLENVLHIPDAICNGFNAASTGGGVRWSRDGVQGFDSDSQPLWYAVMFAGLAKLVIEGNSQGYSVLEEKHLMLSIYLTTEEKANLFS</sequence>
<name>A0A1E3PUF1_LIPST</name>
<gene>
    <name evidence="1" type="ORF">LIPSTDRAFT_114354</name>
</gene>
<dbReference type="PANTHER" id="PTHR40628:SF1">
    <property type="entry name" value="CHROMO DOMAIN-CONTAINING PROTEIN"/>
    <property type="match status" value="1"/>
</dbReference>
<proteinExistence type="predicted"/>
<organism evidence="1 2">
    <name type="scientific">Lipomyces starkeyi NRRL Y-11557</name>
    <dbReference type="NCBI Taxonomy" id="675824"/>
    <lineage>
        <taxon>Eukaryota</taxon>
        <taxon>Fungi</taxon>
        <taxon>Dikarya</taxon>
        <taxon>Ascomycota</taxon>
        <taxon>Saccharomycotina</taxon>
        <taxon>Lipomycetes</taxon>
        <taxon>Lipomycetales</taxon>
        <taxon>Lipomycetaceae</taxon>
        <taxon>Lipomyces</taxon>
    </lineage>
</organism>
<protein>
    <submittedName>
        <fullName evidence="1">Uncharacterized protein</fullName>
    </submittedName>
</protein>
<dbReference type="Proteomes" id="UP000094385">
    <property type="component" value="Unassembled WGS sequence"/>
</dbReference>
<dbReference type="OrthoDB" id="4232400at2759"/>
<dbReference type="PANTHER" id="PTHR40628">
    <property type="entry name" value="CHROMO DOMAIN-CONTAINING PROTEIN"/>
    <property type="match status" value="1"/>
</dbReference>
<dbReference type="EMBL" id="KV454306">
    <property type="protein sequence ID" value="ODQ69021.1"/>
    <property type="molecule type" value="Genomic_DNA"/>
</dbReference>
<dbReference type="AlphaFoldDB" id="A0A1E3PUF1"/>
<evidence type="ECO:0000313" key="1">
    <source>
        <dbReference type="EMBL" id="ODQ69021.1"/>
    </source>
</evidence>
<evidence type="ECO:0000313" key="2">
    <source>
        <dbReference type="Proteomes" id="UP000094385"/>
    </source>
</evidence>